<dbReference type="EMBL" id="CACT01000034">
    <property type="protein sequence ID" value="CAM69705.1"/>
    <property type="molecule type" value="Genomic_DNA"/>
</dbReference>
<dbReference type="AlphaFoldDB" id="A4I4J3"/>
<dbReference type="PANTHER" id="PTHR33297">
    <property type="entry name" value="AMASTIN-LIKE SURFACE PROTEIN-LIKE PROTEIN-RELATED"/>
    <property type="match status" value="1"/>
</dbReference>
<evidence type="ECO:0000313" key="3">
    <source>
        <dbReference type="Proteomes" id="UP000008153"/>
    </source>
</evidence>
<comment type="caution">
    <text evidence="2">The sequence shown here is derived from an EMBL/GenBank/DDBJ whole genome shotgun (WGS) entry which is preliminary data.</text>
</comment>
<keyword evidence="1" id="KW-0472">Membrane</keyword>
<keyword evidence="1" id="KW-1133">Transmembrane helix</keyword>
<name>A4I4J3_LEIIN</name>
<dbReference type="PANTHER" id="PTHR33297:SF4">
    <property type="entry name" value="AMASTIN"/>
    <property type="match status" value="1"/>
</dbReference>
<dbReference type="VEuPathDB" id="TriTrypDB:LINF_290019400"/>
<gene>
    <name evidence="2" type="ORF">LinJ_29_3030</name>
</gene>
<keyword evidence="3" id="KW-1185">Reference proteome</keyword>
<dbReference type="OMA" id="CREIRKM"/>
<feature type="transmembrane region" description="Helical" evidence="1">
    <location>
        <begin position="147"/>
        <end position="168"/>
    </location>
</feature>
<evidence type="ECO:0000313" key="2">
    <source>
        <dbReference type="EMBL" id="CAM69705.1"/>
    </source>
</evidence>
<dbReference type="Pfam" id="PF07344">
    <property type="entry name" value="Amastin"/>
    <property type="match status" value="1"/>
</dbReference>
<dbReference type="InterPro" id="IPR009944">
    <property type="entry name" value="Amastin"/>
</dbReference>
<feature type="transmembrane region" description="Helical" evidence="1">
    <location>
        <begin position="71"/>
        <end position="91"/>
    </location>
</feature>
<sequence>MRVHTQRQQTSLCQDSTLFRSHTPPTLAPRLPPRQLCRAISTPCAIASPAHLRLTSLTFVCREIRKMAFKLALVVYVVLQFLAFFSLLVGIPLDMFRIDPSIRFGGRVCVTLWGAKPDCRNVKVGIDVDTRWRYCPTRVKRFHVAQAFAVISVFVYGAAFLFGLFLLWCCSAFRWVCLALNIVGIGTVCVVWVLMVKVYNTEGEKCLALRRDYVFGAGFGLFLFAWVLDIIDIFFLLLPLEAKQDSESTKSDEYREQE</sequence>
<proteinExistence type="predicted"/>
<feature type="transmembrane region" description="Helical" evidence="1">
    <location>
        <begin position="215"/>
        <end position="238"/>
    </location>
</feature>
<feature type="transmembrane region" description="Helical" evidence="1">
    <location>
        <begin position="175"/>
        <end position="195"/>
    </location>
</feature>
<keyword evidence="1" id="KW-0812">Transmembrane</keyword>
<protein>
    <submittedName>
        <fullName evidence="2">Amastin, putative</fullName>
    </submittedName>
</protein>
<dbReference type="STRING" id="5671.A4I4J3"/>
<organism evidence="2 3">
    <name type="scientific">Leishmania infantum</name>
    <dbReference type="NCBI Taxonomy" id="5671"/>
    <lineage>
        <taxon>Eukaryota</taxon>
        <taxon>Discoba</taxon>
        <taxon>Euglenozoa</taxon>
        <taxon>Kinetoplastea</taxon>
        <taxon>Metakinetoplastina</taxon>
        <taxon>Trypanosomatida</taxon>
        <taxon>Trypanosomatidae</taxon>
        <taxon>Leishmaniinae</taxon>
        <taxon>Leishmania</taxon>
    </lineage>
</organism>
<accession>A4I4J3</accession>
<evidence type="ECO:0000256" key="1">
    <source>
        <dbReference type="SAM" id="Phobius"/>
    </source>
</evidence>
<dbReference type="Proteomes" id="UP000008153">
    <property type="component" value="Unassembled WGS sequence"/>
</dbReference>
<dbReference type="InParanoid" id="A4I4J3"/>
<reference evidence="2 3" key="1">
    <citation type="journal article" date="2007" name="Nat. Genet.">
        <title>Comparative genomic analysis of three Leishmania species that cause diverse human disease.</title>
        <authorList>
            <person name="Peacock C.S."/>
            <person name="Seeger K."/>
            <person name="Harris D."/>
            <person name="Murphy L."/>
            <person name="Ruiz J.C."/>
            <person name="Quail M.A."/>
            <person name="Peters N."/>
            <person name="Adlem E."/>
            <person name="Tivey A."/>
            <person name="Aslett M."/>
            <person name="Kerhornou A."/>
            <person name="Ivens A."/>
            <person name="Fraser A."/>
            <person name="Rajandream M.A."/>
            <person name="Carver T."/>
            <person name="Norbertczak H."/>
            <person name="Chillingworth T."/>
            <person name="Hance Z."/>
            <person name="Jagels K."/>
            <person name="Moule S."/>
            <person name="Ormond D."/>
            <person name="Rutter S."/>
            <person name="Squares R."/>
            <person name="Whitehead S."/>
            <person name="Rabbinowitsch E."/>
            <person name="Arrowsmith C."/>
            <person name="White B."/>
            <person name="Thurston S."/>
            <person name="Bringaud F."/>
            <person name="Baldauf S.L."/>
            <person name="Faulconbridge A."/>
            <person name="Jeffares D."/>
            <person name="Depledge D.P."/>
            <person name="Oyola S.O."/>
            <person name="Hilley J.D."/>
            <person name="Brito L.O."/>
            <person name="Tosi L.R."/>
            <person name="Barrell B."/>
            <person name="Cruz A.K."/>
            <person name="Mottram J.C."/>
            <person name="Smith D.F."/>
            <person name="Berriman M."/>
        </authorList>
    </citation>
    <scope>NUCLEOTIDE SEQUENCE [LARGE SCALE GENOMIC DNA]</scope>
    <source>
        <strain evidence="2 3">JPCM5</strain>
    </source>
</reference>